<comment type="similarity">
    <text evidence="4">Belongs to the 1-acyl-sn-glycerol-3-phosphate acyltransferase family.</text>
</comment>
<evidence type="ECO:0000313" key="10">
    <source>
        <dbReference type="Proteomes" id="UP000228380"/>
    </source>
</evidence>
<organism evidence="11">
    <name type="scientific">Phoenix dactylifera</name>
    <name type="common">Date palm</name>
    <dbReference type="NCBI Taxonomy" id="42345"/>
    <lineage>
        <taxon>Eukaryota</taxon>
        <taxon>Viridiplantae</taxon>
        <taxon>Streptophyta</taxon>
        <taxon>Embryophyta</taxon>
        <taxon>Tracheophyta</taxon>
        <taxon>Spermatophyta</taxon>
        <taxon>Magnoliopsida</taxon>
        <taxon>Liliopsida</taxon>
        <taxon>Arecaceae</taxon>
        <taxon>Coryphoideae</taxon>
        <taxon>Phoeniceae</taxon>
        <taxon>Phoenix</taxon>
    </lineage>
</organism>
<comment type="pathway">
    <text evidence="3">Lipid metabolism.</text>
</comment>
<evidence type="ECO:0000256" key="3">
    <source>
        <dbReference type="ARBA" id="ARBA00005189"/>
    </source>
</evidence>
<dbReference type="PANTHER" id="PTHR10983:SF16">
    <property type="entry name" value="LYSOCARDIOLIPIN ACYLTRANSFERASE 1"/>
    <property type="match status" value="1"/>
</dbReference>
<dbReference type="Pfam" id="PF01553">
    <property type="entry name" value="Acyltransferase"/>
    <property type="match status" value="1"/>
</dbReference>
<feature type="transmembrane region" description="Helical" evidence="8">
    <location>
        <begin position="336"/>
        <end position="355"/>
    </location>
</feature>
<dbReference type="GO" id="GO:0012505">
    <property type="term" value="C:endomembrane system"/>
    <property type="evidence" value="ECO:0007669"/>
    <property type="project" value="TreeGrafter"/>
</dbReference>
<evidence type="ECO:0000256" key="4">
    <source>
        <dbReference type="ARBA" id="ARBA00008655"/>
    </source>
</evidence>
<gene>
    <name evidence="11 12" type="primary">LOC103707498</name>
</gene>
<dbReference type="GO" id="GO:0003841">
    <property type="term" value="F:1-acylglycerol-3-phosphate O-acyltransferase activity"/>
    <property type="evidence" value="ECO:0007669"/>
    <property type="project" value="UniProtKB-EC"/>
</dbReference>
<dbReference type="GO" id="GO:0016024">
    <property type="term" value="P:CDP-diacylglycerol biosynthetic process"/>
    <property type="evidence" value="ECO:0007669"/>
    <property type="project" value="UniProtKB-UniPathway"/>
</dbReference>
<feature type="transmembrane region" description="Helical" evidence="8">
    <location>
        <begin position="361"/>
        <end position="380"/>
    </location>
</feature>
<dbReference type="UniPathway" id="UPA00557">
    <property type="reaction ID" value="UER00613"/>
</dbReference>
<dbReference type="InterPro" id="IPR032098">
    <property type="entry name" value="Acyltransf_C"/>
</dbReference>
<reference evidence="11 12" key="2">
    <citation type="submission" date="2023-09" db="UniProtKB">
        <authorList>
            <consortium name="RefSeq"/>
        </authorList>
    </citation>
    <scope>IDENTIFICATION</scope>
    <source>
        <tissue evidence="11 12">Young leaves</tissue>
    </source>
</reference>
<keyword evidence="8" id="KW-0812">Transmembrane</keyword>
<evidence type="ECO:0000313" key="12">
    <source>
        <dbReference type="RefSeq" id="XP_008790233.1"/>
    </source>
</evidence>
<dbReference type="AlphaFoldDB" id="A0A8B7C2K0"/>
<evidence type="ECO:0000256" key="5">
    <source>
        <dbReference type="ARBA" id="ARBA00013211"/>
    </source>
</evidence>
<dbReference type="SMART" id="SM00563">
    <property type="entry name" value="PlsC"/>
    <property type="match status" value="1"/>
</dbReference>
<dbReference type="CDD" id="cd07990">
    <property type="entry name" value="LPLAT_LCLAT1-like"/>
    <property type="match status" value="1"/>
</dbReference>
<evidence type="ECO:0000259" key="9">
    <source>
        <dbReference type="SMART" id="SM00563"/>
    </source>
</evidence>
<dbReference type="OrthoDB" id="189226at2759"/>
<keyword evidence="6" id="KW-0808">Transferase</keyword>
<reference evidence="10" key="1">
    <citation type="journal article" date="2019" name="Nat. Commun.">
        <title>Genome-wide association mapping of date palm fruit traits.</title>
        <authorList>
            <person name="Hazzouri K.M."/>
            <person name="Gros-Balthazard M."/>
            <person name="Flowers J.M."/>
            <person name="Copetti D."/>
            <person name="Lemansour A."/>
            <person name="Lebrun M."/>
            <person name="Masmoudi K."/>
            <person name="Ferrand S."/>
            <person name="Dhar M.I."/>
            <person name="Fresquez Z.A."/>
            <person name="Rosas U."/>
            <person name="Zhang J."/>
            <person name="Talag J."/>
            <person name="Lee S."/>
            <person name="Kudrna D."/>
            <person name="Powell R.F."/>
            <person name="Leitch I.J."/>
            <person name="Krueger R.R."/>
            <person name="Wing R.A."/>
            <person name="Amiri K.M.A."/>
            <person name="Purugganan M.D."/>
        </authorList>
    </citation>
    <scope>NUCLEOTIDE SEQUENCE [LARGE SCALE GENOMIC DNA]</scope>
    <source>
        <strain evidence="10">cv. Khalas</strain>
    </source>
</reference>
<evidence type="ECO:0000256" key="1">
    <source>
        <dbReference type="ARBA" id="ARBA00001141"/>
    </source>
</evidence>
<comment type="pathway">
    <text evidence="2">Phospholipid metabolism; CDP-diacylglycerol biosynthesis; CDP-diacylglycerol from sn-glycerol 3-phosphate: step 2/3.</text>
</comment>
<dbReference type="RefSeq" id="XP_008790232.1">
    <property type="nucleotide sequence ID" value="XM_008792010.4"/>
</dbReference>
<dbReference type="EC" id="2.3.1.51" evidence="5"/>
<evidence type="ECO:0000256" key="2">
    <source>
        <dbReference type="ARBA" id="ARBA00004728"/>
    </source>
</evidence>
<accession>A0A8B7C2K0</accession>
<keyword evidence="10" id="KW-1185">Reference proteome</keyword>
<dbReference type="KEGG" id="pda:103707498"/>
<keyword evidence="8" id="KW-1133">Transmembrane helix</keyword>
<dbReference type="PANTHER" id="PTHR10983">
    <property type="entry name" value="1-ACYLGLYCEROL-3-PHOSPHATE ACYLTRANSFERASE-RELATED"/>
    <property type="match status" value="1"/>
</dbReference>
<keyword evidence="7 11" id="KW-0012">Acyltransferase</keyword>
<feature type="domain" description="Phospholipid/glycerol acyltransferase" evidence="9">
    <location>
        <begin position="118"/>
        <end position="240"/>
    </location>
</feature>
<dbReference type="GeneID" id="103707498"/>
<feature type="transmembrane region" description="Helical" evidence="8">
    <location>
        <begin position="41"/>
        <end position="61"/>
    </location>
</feature>
<dbReference type="InterPro" id="IPR002123">
    <property type="entry name" value="Plipid/glycerol_acylTrfase"/>
</dbReference>
<evidence type="ECO:0000256" key="6">
    <source>
        <dbReference type="ARBA" id="ARBA00022679"/>
    </source>
</evidence>
<dbReference type="RefSeq" id="XP_008790233.1">
    <property type="nucleotide sequence ID" value="XM_008792011.4"/>
</dbReference>
<dbReference type="Pfam" id="PF16076">
    <property type="entry name" value="Acyltransf_C"/>
    <property type="match status" value="1"/>
</dbReference>
<sequence>MNGSTSNEGKYLIGNRKQMEACEPLNSKNRPKRCRLTPLRVFRGVLCLVILLSTAFMMLIYWAPVTALLLRLFSVHYSRKATSILFGTWLSLWPFLFEKINKTKVVFSGESVPEKERVLLFANHRTEVDWMYLWDLALRKGRLGYIKYILKSSLMKLPIFSWGFHILEFIPVERKWEVDEAIMWKRLSAFKDPQDPLWLAVFPEGTDYTEQKCIKSQQFAAENGLPILRNVLLPKTKGFNSCLEALRNSLDAVYDITIGYKHRCPLFIDNVFGVDPSEVHIHVQRILPHEIPASENEVAAWLIERFRLKDQQLSDFLSLGYFPHQGTEGDLSTPTCLVKCFVVITLTSIFIYLTLFSSVLFKIYASLSFTLLSFVTYFGIQPQPVLGSVKGLFCGKKTC</sequence>
<evidence type="ECO:0000256" key="8">
    <source>
        <dbReference type="SAM" id="Phobius"/>
    </source>
</evidence>
<evidence type="ECO:0000313" key="11">
    <source>
        <dbReference type="RefSeq" id="XP_008790232.1"/>
    </source>
</evidence>
<evidence type="ECO:0000256" key="7">
    <source>
        <dbReference type="ARBA" id="ARBA00023315"/>
    </source>
</evidence>
<proteinExistence type="inferred from homology"/>
<keyword evidence="8" id="KW-0472">Membrane</keyword>
<name>A0A8B7C2K0_PHODC</name>
<dbReference type="SUPFAM" id="SSF69593">
    <property type="entry name" value="Glycerol-3-phosphate (1)-acyltransferase"/>
    <property type="match status" value="1"/>
</dbReference>
<dbReference type="Proteomes" id="UP000228380">
    <property type="component" value="Chromosome 6"/>
</dbReference>
<comment type="catalytic activity">
    <reaction evidence="1">
        <text>a 1-acyl-sn-glycero-3-phosphate + an acyl-CoA = a 1,2-diacyl-sn-glycero-3-phosphate + CoA</text>
        <dbReference type="Rhea" id="RHEA:19709"/>
        <dbReference type="ChEBI" id="CHEBI:57287"/>
        <dbReference type="ChEBI" id="CHEBI:57970"/>
        <dbReference type="ChEBI" id="CHEBI:58342"/>
        <dbReference type="ChEBI" id="CHEBI:58608"/>
        <dbReference type="EC" id="2.3.1.51"/>
    </reaction>
</comment>
<protein>
    <recommendedName>
        <fullName evidence="5">1-acylglycerol-3-phosphate O-acyltransferase</fullName>
        <ecNumber evidence="5">2.3.1.51</ecNumber>
    </recommendedName>
</protein>